<dbReference type="EMBL" id="JASPKZ010007391">
    <property type="protein sequence ID" value="KAJ9584578.1"/>
    <property type="molecule type" value="Genomic_DNA"/>
</dbReference>
<proteinExistence type="predicted"/>
<evidence type="ECO:0000313" key="2">
    <source>
        <dbReference type="Proteomes" id="UP001233999"/>
    </source>
</evidence>
<sequence>CRRSTECVEGIHFSTERSKRSDHLKSQARKGQLIPRRNPKSNRVVKLVILPLTAQNDGLLKYITREQNRTRVAGVEDLDGYLRGSLLSVKTSIFE</sequence>
<evidence type="ECO:0000313" key="1">
    <source>
        <dbReference type="EMBL" id="KAJ9584578.1"/>
    </source>
</evidence>
<reference evidence="1" key="1">
    <citation type="journal article" date="2023" name="IScience">
        <title>Live-bearing cockroach genome reveals convergent evolutionary mechanisms linked to viviparity in insects and beyond.</title>
        <authorList>
            <person name="Fouks B."/>
            <person name="Harrison M.C."/>
            <person name="Mikhailova A.A."/>
            <person name="Marchal E."/>
            <person name="English S."/>
            <person name="Carruthers M."/>
            <person name="Jennings E.C."/>
            <person name="Chiamaka E.L."/>
            <person name="Frigard R.A."/>
            <person name="Pippel M."/>
            <person name="Attardo G.M."/>
            <person name="Benoit J.B."/>
            <person name="Bornberg-Bauer E."/>
            <person name="Tobe S.S."/>
        </authorList>
    </citation>
    <scope>NUCLEOTIDE SEQUENCE</scope>
    <source>
        <strain evidence="1">Stay&amp;Tobe</strain>
    </source>
</reference>
<keyword evidence="2" id="KW-1185">Reference proteome</keyword>
<dbReference type="AlphaFoldDB" id="A0AAD8EBU8"/>
<accession>A0AAD8EBU8</accession>
<protein>
    <submittedName>
        <fullName evidence="1">Uncharacterized protein</fullName>
    </submittedName>
</protein>
<gene>
    <name evidence="1" type="ORF">L9F63_021076</name>
</gene>
<comment type="caution">
    <text evidence="1">The sequence shown here is derived from an EMBL/GenBank/DDBJ whole genome shotgun (WGS) entry which is preliminary data.</text>
</comment>
<feature type="non-terminal residue" evidence="1">
    <location>
        <position position="1"/>
    </location>
</feature>
<feature type="non-terminal residue" evidence="1">
    <location>
        <position position="95"/>
    </location>
</feature>
<dbReference type="Proteomes" id="UP001233999">
    <property type="component" value="Unassembled WGS sequence"/>
</dbReference>
<reference evidence="1" key="2">
    <citation type="submission" date="2023-05" db="EMBL/GenBank/DDBJ databases">
        <authorList>
            <person name="Fouks B."/>
        </authorList>
    </citation>
    <scope>NUCLEOTIDE SEQUENCE</scope>
    <source>
        <strain evidence="1">Stay&amp;Tobe</strain>
        <tissue evidence="1">Testes</tissue>
    </source>
</reference>
<organism evidence="1 2">
    <name type="scientific">Diploptera punctata</name>
    <name type="common">Pacific beetle cockroach</name>
    <dbReference type="NCBI Taxonomy" id="6984"/>
    <lineage>
        <taxon>Eukaryota</taxon>
        <taxon>Metazoa</taxon>
        <taxon>Ecdysozoa</taxon>
        <taxon>Arthropoda</taxon>
        <taxon>Hexapoda</taxon>
        <taxon>Insecta</taxon>
        <taxon>Pterygota</taxon>
        <taxon>Neoptera</taxon>
        <taxon>Polyneoptera</taxon>
        <taxon>Dictyoptera</taxon>
        <taxon>Blattodea</taxon>
        <taxon>Blaberoidea</taxon>
        <taxon>Blaberidae</taxon>
        <taxon>Diplopterinae</taxon>
        <taxon>Diploptera</taxon>
    </lineage>
</organism>
<name>A0AAD8EBU8_DIPPU</name>